<gene>
    <name evidence="1" type="ORF">D3P08_06145</name>
</gene>
<keyword evidence="2" id="KW-1185">Reference proteome</keyword>
<evidence type="ECO:0000313" key="1">
    <source>
        <dbReference type="EMBL" id="RIX59704.1"/>
    </source>
</evidence>
<dbReference type="EMBL" id="QXQA01000002">
    <property type="protein sequence ID" value="RIX59704.1"/>
    <property type="molecule type" value="Genomic_DNA"/>
</dbReference>
<dbReference type="Proteomes" id="UP000266482">
    <property type="component" value="Unassembled WGS sequence"/>
</dbReference>
<evidence type="ECO:0000313" key="2">
    <source>
        <dbReference type="Proteomes" id="UP000266482"/>
    </source>
</evidence>
<accession>A0A3A1VHB7</accession>
<name>A0A3A1VHB7_9BACL</name>
<proteinExistence type="predicted"/>
<dbReference type="AlphaFoldDB" id="A0A3A1VHB7"/>
<organism evidence="1 2">
    <name type="scientific">Paenibacillus nanensis</name>
    <dbReference type="NCBI Taxonomy" id="393251"/>
    <lineage>
        <taxon>Bacteria</taxon>
        <taxon>Bacillati</taxon>
        <taxon>Bacillota</taxon>
        <taxon>Bacilli</taxon>
        <taxon>Bacillales</taxon>
        <taxon>Paenibacillaceae</taxon>
        <taxon>Paenibacillus</taxon>
    </lineage>
</organism>
<dbReference type="RefSeq" id="WP_119598536.1">
    <property type="nucleotide sequence ID" value="NZ_QXQA01000002.1"/>
</dbReference>
<sequence length="138" mass="15969">MRQTYYGVDPSVRKELEDGLRQFNRLTRSLFDRSADSGKLEGLRKERDTLQDEIQAKLTQSGQVLGFLTEEQLEDLDKLLKEIEDPEIRSLLGANHIPYGCLESVIGALISLPQPPRNLIFFLERAKQKRFHVIVWIM</sequence>
<protein>
    <submittedName>
        <fullName evidence="1">Uncharacterized protein</fullName>
    </submittedName>
</protein>
<dbReference type="OrthoDB" id="2988953at2"/>
<reference evidence="1 2" key="1">
    <citation type="submission" date="2018-09" db="EMBL/GenBank/DDBJ databases">
        <title>Paenibacillus aracenensis nov. sp. isolated from a cave in southern Spain.</title>
        <authorList>
            <person name="Jurado V."/>
            <person name="Gutierrez-Patricio S."/>
            <person name="Gonzalez-Pimentel J.L."/>
            <person name="Miller A.Z."/>
            <person name="Laiz L."/>
            <person name="Saiz-Jimenez C."/>
        </authorList>
    </citation>
    <scope>NUCLEOTIDE SEQUENCE [LARGE SCALE GENOMIC DNA]</scope>
    <source>
        <strain evidence="1 2">DSM 22867</strain>
    </source>
</reference>
<comment type="caution">
    <text evidence="1">The sequence shown here is derived from an EMBL/GenBank/DDBJ whole genome shotgun (WGS) entry which is preliminary data.</text>
</comment>